<dbReference type="Pfam" id="PF00010">
    <property type="entry name" value="HLH"/>
    <property type="match status" value="1"/>
</dbReference>
<dbReference type="GO" id="GO:0046983">
    <property type="term" value="F:protein dimerization activity"/>
    <property type="evidence" value="ECO:0007669"/>
    <property type="project" value="InterPro"/>
</dbReference>
<keyword evidence="2" id="KW-0805">Transcription regulation</keyword>
<name>A0A7I8W953_9ANNE</name>
<feature type="compositionally biased region" description="Basic and acidic residues" evidence="6">
    <location>
        <begin position="17"/>
        <end position="29"/>
    </location>
</feature>
<keyword evidence="3" id="KW-0238">DNA-binding</keyword>
<dbReference type="InterPro" id="IPR052207">
    <property type="entry name" value="Max-like/E-box_TFs"/>
</dbReference>
<sequence>MSLPASLKRRASCQEDIGDRSPDIQDMDKQRKIRRQIANNNERRRMQSINAGFESLRTMLPLVDEKMSKAGILQRTKDYLNRLLQERTNLKKENEKLLGQLSHGDSPPQKRRKRDTSEALDESLPSDYRQEFEEERRKRKELEEENRELKNRLLEPSKPPERVVDSSMSSRNIQTIIAAINYLEGDKFEDCSTNRGASEESEASSEGDLSGGEEYDATLRVAVYPRPSLRSS</sequence>
<keyword evidence="4" id="KW-0804">Transcription</keyword>
<feature type="domain" description="BHLH" evidence="7">
    <location>
        <begin position="33"/>
        <end position="83"/>
    </location>
</feature>
<proteinExistence type="predicted"/>
<evidence type="ECO:0000313" key="9">
    <source>
        <dbReference type="Proteomes" id="UP000549394"/>
    </source>
</evidence>
<dbReference type="GO" id="GO:0000978">
    <property type="term" value="F:RNA polymerase II cis-regulatory region sequence-specific DNA binding"/>
    <property type="evidence" value="ECO:0007669"/>
    <property type="project" value="TreeGrafter"/>
</dbReference>
<feature type="compositionally biased region" description="Acidic residues" evidence="6">
    <location>
        <begin position="199"/>
        <end position="216"/>
    </location>
</feature>
<dbReference type="OrthoDB" id="10029128at2759"/>
<dbReference type="Gene3D" id="4.10.280.10">
    <property type="entry name" value="Helix-loop-helix DNA-binding domain"/>
    <property type="match status" value="1"/>
</dbReference>
<evidence type="ECO:0000256" key="2">
    <source>
        <dbReference type="ARBA" id="ARBA00023015"/>
    </source>
</evidence>
<accession>A0A7I8W953</accession>
<evidence type="ECO:0000256" key="5">
    <source>
        <dbReference type="ARBA" id="ARBA00023242"/>
    </source>
</evidence>
<dbReference type="SUPFAM" id="SSF47459">
    <property type="entry name" value="HLH, helix-loop-helix DNA-binding domain"/>
    <property type="match status" value="1"/>
</dbReference>
<gene>
    <name evidence="8" type="ORF">DGYR_LOCUS12160</name>
</gene>
<organism evidence="8 9">
    <name type="scientific">Dimorphilus gyrociliatus</name>
    <dbReference type="NCBI Taxonomy" id="2664684"/>
    <lineage>
        <taxon>Eukaryota</taxon>
        <taxon>Metazoa</taxon>
        <taxon>Spiralia</taxon>
        <taxon>Lophotrochozoa</taxon>
        <taxon>Annelida</taxon>
        <taxon>Polychaeta</taxon>
        <taxon>Polychaeta incertae sedis</taxon>
        <taxon>Dinophilidae</taxon>
        <taxon>Dimorphilus</taxon>
    </lineage>
</organism>
<dbReference type="InterPro" id="IPR036638">
    <property type="entry name" value="HLH_DNA-bd_sf"/>
</dbReference>
<dbReference type="GO" id="GO:0005634">
    <property type="term" value="C:nucleus"/>
    <property type="evidence" value="ECO:0007669"/>
    <property type="project" value="UniProtKB-SubCell"/>
</dbReference>
<dbReference type="InterPro" id="IPR011598">
    <property type="entry name" value="bHLH_dom"/>
</dbReference>
<evidence type="ECO:0000313" key="8">
    <source>
        <dbReference type="EMBL" id="CAD5124649.1"/>
    </source>
</evidence>
<comment type="caution">
    <text evidence="8">The sequence shown here is derived from an EMBL/GenBank/DDBJ whole genome shotgun (WGS) entry which is preliminary data.</text>
</comment>
<evidence type="ECO:0000256" key="6">
    <source>
        <dbReference type="SAM" id="MobiDB-lite"/>
    </source>
</evidence>
<dbReference type="PANTHER" id="PTHR15741:SF27">
    <property type="entry name" value="TRANSCRIPTION FACTOR AP-4"/>
    <property type="match status" value="1"/>
</dbReference>
<protein>
    <submittedName>
        <fullName evidence="8">DgyrCDS12917</fullName>
    </submittedName>
</protein>
<feature type="region of interest" description="Disordered" evidence="6">
    <location>
        <begin position="94"/>
        <end position="169"/>
    </location>
</feature>
<feature type="region of interest" description="Disordered" evidence="6">
    <location>
        <begin position="1"/>
        <end position="29"/>
    </location>
</feature>
<dbReference type="Proteomes" id="UP000549394">
    <property type="component" value="Unassembled WGS sequence"/>
</dbReference>
<evidence type="ECO:0000259" key="7">
    <source>
        <dbReference type="PROSITE" id="PS50888"/>
    </source>
</evidence>
<evidence type="ECO:0000256" key="4">
    <source>
        <dbReference type="ARBA" id="ARBA00023163"/>
    </source>
</evidence>
<comment type="subcellular location">
    <subcellularLocation>
        <location evidence="1">Nucleus</location>
    </subcellularLocation>
</comment>
<evidence type="ECO:0000256" key="1">
    <source>
        <dbReference type="ARBA" id="ARBA00004123"/>
    </source>
</evidence>
<evidence type="ECO:0000256" key="3">
    <source>
        <dbReference type="ARBA" id="ARBA00023125"/>
    </source>
</evidence>
<dbReference type="GO" id="GO:0000981">
    <property type="term" value="F:DNA-binding transcription factor activity, RNA polymerase II-specific"/>
    <property type="evidence" value="ECO:0007669"/>
    <property type="project" value="TreeGrafter"/>
</dbReference>
<feature type="region of interest" description="Disordered" evidence="6">
    <location>
        <begin position="187"/>
        <end position="218"/>
    </location>
</feature>
<dbReference type="PANTHER" id="PTHR15741">
    <property type="entry name" value="BASIC HELIX-LOOP-HELIX ZIP TRANSCRIPTION FACTOR"/>
    <property type="match status" value="1"/>
</dbReference>
<keyword evidence="5" id="KW-0539">Nucleus</keyword>
<feature type="compositionally biased region" description="Basic and acidic residues" evidence="6">
    <location>
        <begin position="128"/>
        <end position="164"/>
    </location>
</feature>
<keyword evidence="9" id="KW-1185">Reference proteome</keyword>
<dbReference type="EMBL" id="CAJFCJ010000022">
    <property type="protein sequence ID" value="CAD5124649.1"/>
    <property type="molecule type" value="Genomic_DNA"/>
</dbReference>
<reference evidence="8 9" key="1">
    <citation type="submission" date="2020-08" db="EMBL/GenBank/DDBJ databases">
        <authorList>
            <person name="Hejnol A."/>
        </authorList>
    </citation>
    <scope>NUCLEOTIDE SEQUENCE [LARGE SCALE GENOMIC DNA]</scope>
</reference>
<dbReference type="AlphaFoldDB" id="A0A7I8W953"/>
<dbReference type="SMART" id="SM00353">
    <property type="entry name" value="HLH"/>
    <property type="match status" value="1"/>
</dbReference>
<dbReference type="PROSITE" id="PS50888">
    <property type="entry name" value="BHLH"/>
    <property type="match status" value="1"/>
</dbReference>